<dbReference type="Pfam" id="PF03171">
    <property type="entry name" value="2OG-FeII_Oxy"/>
    <property type="match status" value="1"/>
</dbReference>
<evidence type="ECO:0000313" key="5">
    <source>
        <dbReference type="EMBL" id="CAE0439933.1"/>
    </source>
</evidence>
<keyword evidence="1" id="KW-0479">Metal-binding</keyword>
<evidence type="ECO:0000313" key="7">
    <source>
        <dbReference type="EMBL" id="CAE0439935.1"/>
    </source>
</evidence>
<proteinExistence type="inferred from homology"/>
<evidence type="ECO:0000259" key="2">
    <source>
        <dbReference type="PROSITE" id="PS51471"/>
    </source>
</evidence>
<keyword evidence="1" id="KW-0408">Iron</keyword>
<dbReference type="GO" id="GO:0016491">
    <property type="term" value="F:oxidoreductase activity"/>
    <property type="evidence" value="ECO:0007669"/>
    <property type="project" value="UniProtKB-KW"/>
</dbReference>
<reference evidence="9" key="1">
    <citation type="submission" date="2021-01" db="EMBL/GenBank/DDBJ databases">
        <authorList>
            <person name="Corre E."/>
            <person name="Pelletier E."/>
            <person name="Niang G."/>
            <person name="Scheremetjew M."/>
            <person name="Finn R."/>
            <person name="Kale V."/>
            <person name="Holt S."/>
            <person name="Cochrane G."/>
            <person name="Meng A."/>
            <person name="Brown T."/>
            <person name="Cohen L."/>
        </authorList>
    </citation>
    <scope>NUCLEOTIDE SEQUENCE</scope>
    <source>
        <strain evidence="9">GSBS06</strain>
    </source>
</reference>
<dbReference type="Pfam" id="PF14226">
    <property type="entry name" value="DIOX_N"/>
    <property type="match status" value="1"/>
</dbReference>
<dbReference type="PRINTS" id="PR00682">
    <property type="entry name" value="IPNSYNTHASE"/>
</dbReference>
<evidence type="ECO:0000313" key="3">
    <source>
        <dbReference type="EMBL" id="CAE0439931.1"/>
    </source>
</evidence>
<accession>A0A6S8CYR9</accession>
<dbReference type="EMBL" id="HBIN01013358">
    <property type="protein sequence ID" value="CAE0439931.1"/>
    <property type="molecule type" value="Transcribed_RNA"/>
</dbReference>
<feature type="domain" description="Fe2OG dioxygenase" evidence="2">
    <location>
        <begin position="176"/>
        <end position="289"/>
    </location>
</feature>
<dbReference type="EMBL" id="HBIN01013362">
    <property type="protein sequence ID" value="CAE0439935.1"/>
    <property type="molecule type" value="Transcribed_RNA"/>
</dbReference>
<dbReference type="InterPro" id="IPR044861">
    <property type="entry name" value="IPNS-like_FE2OG_OXY"/>
</dbReference>
<dbReference type="EMBL" id="HBIN01013363">
    <property type="protein sequence ID" value="CAE0439936.1"/>
    <property type="molecule type" value="Transcribed_RNA"/>
</dbReference>
<dbReference type="GO" id="GO:0046872">
    <property type="term" value="F:metal ion binding"/>
    <property type="evidence" value="ECO:0007669"/>
    <property type="project" value="UniProtKB-KW"/>
</dbReference>
<protein>
    <recommendedName>
        <fullName evidence="2">Fe2OG dioxygenase domain-containing protein</fullName>
    </recommendedName>
</protein>
<evidence type="ECO:0000313" key="10">
    <source>
        <dbReference type="EMBL" id="CAE0439938.1"/>
    </source>
</evidence>
<evidence type="ECO:0000313" key="11">
    <source>
        <dbReference type="EMBL" id="CAE0439939.1"/>
    </source>
</evidence>
<evidence type="ECO:0000256" key="1">
    <source>
        <dbReference type="RuleBase" id="RU003682"/>
    </source>
</evidence>
<dbReference type="EMBL" id="HBIN01013365">
    <property type="protein sequence ID" value="CAE0439938.1"/>
    <property type="molecule type" value="Transcribed_RNA"/>
</dbReference>
<gene>
    <name evidence="3" type="ORF">ASTO00021_LOCUS10089</name>
    <name evidence="4" type="ORF">ASTO00021_LOCUS10090</name>
    <name evidence="5" type="ORF">ASTO00021_LOCUS10091</name>
    <name evidence="6" type="ORF">ASTO00021_LOCUS10092</name>
    <name evidence="7" type="ORF">ASTO00021_LOCUS10093</name>
    <name evidence="8" type="ORF">ASTO00021_LOCUS10094</name>
    <name evidence="9" type="ORF">ASTO00021_LOCUS10095</name>
    <name evidence="10" type="ORF">ASTO00021_LOCUS10096</name>
    <name evidence="11" type="ORF">ASTO00021_LOCUS10097</name>
</gene>
<dbReference type="EMBL" id="HBIN01013364">
    <property type="protein sequence ID" value="CAE0439937.1"/>
    <property type="molecule type" value="Transcribed_RNA"/>
</dbReference>
<dbReference type="AlphaFoldDB" id="A0A6S8CYR9"/>
<dbReference type="EMBL" id="HBIN01013361">
    <property type="protein sequence ID" value="CAE0439934.1"/>
    <property type="molecule type" value="Transcribed_RNA"/>
</dbReference>
<dbReference type="InterPro" id="IPR026992">
    <property type="entry name" value="DIOX_N"/>
</dbReference>
<evidence type="ECO:0000313" key="6">
    <source>
        <dbReference type="EMBL" id="CAE0439934.1"/>
    </source>
</evidence>
<dbReference type="Gene3D" id="2.60.120.330">
    <property type="entry name" value="B-lactam Antibiotic, Isopenicillin N Synthase, Chain"/>
    <property type="match status" value="1"/>
</dbReference>
<evidence type="ECO:0000313" key="8">
    <source>
        <dbReference type="EMBL" id="CAE0439936.1"/>
    </source>
</evidence>
<dbReference type="PROSITE" id="PS51471">
    <property type="entry name" value="FE2OG_OXY"/>
    <property type="match status" value="1"/>
</dbReference>
<dbReference type="InterPro" id="IPR005123">
    <property type="entry name" value="Oxoglu/Fe-dep_dioxygenase_dom"/>
</dbReference>
<evidence type="ECO:0000313" key="9">
    <source>
        <dbReference type="EMBL" id="CAE0439937.1"/>
    </source>
</evidence>
<comment type="similarity">
    <text evidence="1">Belongs to the iron/ascorbate-dependent oxidoreductase family.</text>
</comment>
<dbReference type="InterPro" id="IPR050231">
    <property type="entry name" value="Iron_ascorbate_oxido_reductase"/>
</dbReference>
<evidence type="ECO:0000313" key="4">
    <source>
        <dbReference type="EMBL" id="CAE0439932.1"/>
    </source>
</evidence>
<dbReference type="EMBL" id="HBIN01013359">
    <property type="protein sequence ID" value="CAE0439932.1"/>
    <property type="molecule type" value="Transcribed_RNA"/>
</dbReference>
<dbReference type="InterPro" id="IPR027443">
    <property type="entry name" value="IPNS-like_sf"/>
</dbReference>
<dbReference type="SUPFAM" id="SSF51197">
    <property type="entry name" value="Clavaminate synthase-like"/>
    <property type="match status" value="1"/>
</dbReference>
<sequence length="329" mass="37150">MVPIVNLGNFDANNEAFHSLVKSWSAAMETVGFAIITNHGVDENVLQDMARAVKVFFLEKSVDEKMKFNYGSYGNPKGGYTPMGVEAVARTYEQDSTTKSPPADLVENYVIQGKFFQSASGIAGKGNFKLLHNQDLYKAGLRYYNELVRLMERIHRLSARALGVKEDFFETFYGSDPDTSLRMAHYPPLPGTIEDQQMRYGPHTDYTGFTFLYLPENDPNGLQIFVDGKWTDLGIDDYPPGSFIVNIGDLMSRWTGGKWKSTLHRVLNPPRDSKLAKMHRFSIPFFTGPRSSSLVVPVNYETMDEESRQKFKPILASDHLKFKLGLSNL</sequence>
<organism evidence="9">
    <name type="scientific">Aplanochytrium stocchinoi</name>
    <dbReference type="NCBI Taxonomy" id="215587"/>
    <lineage>
        <taxon>Eukaryota</taxon>
        <taxon>Sar</taxon>
        <taxon>Stramenopiles</taxon>
        <taxon>Bigyra</taxon>
        <taxon>Labyrinthulomycetes</taxon>
        <taxon>Thraustochytrida</taxon>
        <taxon>Thraustochytriidae</taxon>
        <taxon>Aplanochytrium</taxon>
    </lineage>
</organism>
<name>A0A6S8CYR9_9STRA</name>
<keyword evidence="1" id="KW-0560">Oxidoreductase</keyword>
<dbReference type="PANTHER" id="PTHR47990">
    <property type="entry name" value="2-OXOGLUTARATE (2OG) AND FE(II)-DEPENDENT OXYGENASE SUPERFAMILY PROTEIN-RELATED"/>
    <property type="match status" value="1"/>
</dbReference>
<dbReference type="EMBL" id="HBIN01013366">
    <property type="protein sequence ID" value="CAE0439939.1"/>
    <property type="molecule type" value="Transcribed_RNA"/>
</dbReference>
<dbReference type="EMBL" id="HBIN01013360">
    <property type="protein sequence ID" value="CAE0439933.1"/>
    <property type="molecule type" value="Transcribed_RNA"/>
</dbReference>